<dbReference type="AlphaFoldDB" id="A0A0D8JEG4"/>
<keyword evidence="1" id="KW-0812">Transmembrane</keyword>
<dbReference type="GO" id="GO:0006313">
    <property type="term" value="P:DNA transposition"/>
    <property type="evidence" value="ECO:0007669"/>
    <property type="project" value="InterPro"/>
</dbReference>
<dbReference type="STRING" id="1544798.LH29_01450"/>
<gene>
    <name evidence="3" type="ORF">LH29_01450</name>
</gene>
<dbReference type="Proteomes" id="UP000032544">
    <property type="component" value="Unassembled WGS sequence"/>
</dbReference>
<dbReference type="SMART" id="SM01321">
    <property type="entry name" value="Y1_Tnp"/>
    <property type="match status" value="1"/>
</dbReference>
<reference evidence="3 4" key="1">
    <citation type="submission" date="2014-09" db="EMBL/GenBank/DDBJ databases">
        <title>Draft Genome Sequence of Draconibacterium sp. JN14CK-3.</title>
        <authorList>
            <person name="Dong C."/>
            <person name="Lai Q."/>
            <person name="Shao Z."/>
        </authorList>
    </citation>
    <scope>NUCLEOTIDE SEQUENCE [LARGE SCALE GENOMIC DNA]</scope>
    <source>
        <strain evidence="3 4">JN14CK-3</strain>
    </source>
</reference>
<evidence type="ECO:0000313" key="4">
    <source>
        <dbReference type="Proteomes" id="UP000032544"/>
    </source>
</evidence>
<dbReference type="EMBL" id="JRHC01000001">
    <property type="protein sequence ID" value="KJF44218.1"/>
    <property type="molecule type" value="Genomic_DNA"/>
</dbReference>
<evidence type="ECO:0000256" key="1">
    <source>
        <dbReference type="SAM" id="Phobius"/>
    </source>
</evidence>
<comment type="caution">
    <text evidence="3">The sequence shown here is derived from an EMBL/GenBank/DDBJ whole genome shotgun (WGS) entry which is preliminary data.</text>
</comment>
<keyword evidence="4" id="KW-1185">Reference proteome</keyword>
<feature type="domain" description="Transposase IS200-like" evidence="2">
    <location>
        <begin position="11"/>
        <end position="142"/>
    </location>
</feature>
<dbReference type="GO" id="GO:0004803">
    <property type="term" value="F:transposase activity"/>
    <property type="evidence" value="ECO:0007669"/>
    <property type="project" value="InterPro"/>
</dbReference>
<protein>
    <recommendedName>
        <fullName evidence="2">Transposase IS200-like domain-containing protein</fullName>
    </recommendedName>
</protein>
<sequence>MPSIKTKTPLLGGGYYHLFNRGINREKIFFTTPNYHYFLLLIERYLMHYMDILAYCLLPNHFHLIVKIKDEVEAGAVSESKIQPRPLLQNEEEIGKLASKQLGRLFTSYAMAINKQENGVSNLFDPKFKRLEIDQHEYLEYLIFILIIILKNMVFPIISKPISSVPIMLYPVKKRQNLIGS</sequence>
<evidence type="ECO:0000259" key="2">
    <source>
        <dbReference type="SMART" id="SM01321"/>
    </source>
</evidence>
<dbReference type="OrthoDB" id="9788881at2"/>
<proteinExistence type="predicted"/>
<dbReference type="GO" id="GO:0003677">
    <property type="term" value="F:DNA binding"/>
    <property type="evidence" value="ECO:0007669"/>
    <property type="project" value="InterPro"/>
</dbReference>
<dbReference type="InterPro" id="IPR002686">
    <property type="entry name" value="Transposase_17"/>
</dbReference>
<name>A0A0D8JEG4_9BACT</name>
<accession>A0A0D8JEG4</accession>
<dbReference type="InterPro" id="IPR036515">
    <property type="entry name" value="Transposase_17_sf"/>
</dbReference>
<dbReference type="Gene3D" id="3.30.70.1290">
    <property type="entry name" value="Transposase IS200-like"/>
    <property type="match status" value="1"/>
</dbReference>
<dbReference type="PANTHER" id="PTHR34322:SF2">
    <property type="entry name" value="TRANSPOSASE IS200-LIKE DOMAIN-CONTAINING PROTEIN"/>
    <property type="match status" value="1"/>
</dbReference>
<keyword evidence="1" id="KW-1133">Transmembrane helix</keyword>
<keyword evidence="1" id="KW-0472">Membrane</keyword>
<evidence type="ECO:0000313" key="3">
    <source>
        <dbReference type="EMBL" id="KJF44218.1"/>
    </source>
</evidence>
<dbReference type="PANTHER" id="PTHR34322">
    <property type="entry name" value="TRANSPOSASE, Y1_TNP DOMAIN-CONTAINING"/>
    <property type="match status" value="1"/>
</dbReference>
<feature type="transmembrane region" description="Helical" evidence="1">
    <location>
        <begin position="138"/>
        <end position="158"/>
    </location>
</feature>
<dbReference type="RefSeq" id="WP_045025781.1">
    <property type="nucleotide sequence ID" value="NZ_JRHC01000001.1"/>
</dbReference>
<organism evidence="3 4">
    <name type="scientific">Draconibacterium sediminis</name>
    <dbReference type="NCBI Taxonomy" id="1544798"/>
    <lineage>
        <taxon>Bacteria</taxon>
        <taxon>Pseudomonadati</taxon>
        <taxon>Bacteroidota</taxon>
        <taxon>Bacteroidia</taxon>
        <taxon>Marinilabiliales</taxon>
        <taxon>Prolixibacteraceae</taxon>
        <taxon>Draconibacterium</taxon>
    </lineage>
</organism>
<dbReference type="SUPFAM" id="SSF143422">
    <property type="entry name" value="Transposase IS200-like"/>
    <property type="match status" value="1"/>
</dbReference>